<dbReference type="EMBL" id="JAQAGZ010000005">
    <property type="protein sequence ID" value="MCZ8512651.1"/>
    <property type="molecule type" value="Genomic_DNA"/>
</dbReference>
<dbReference type="RefSeq" id="WP_269881098.1">
    <property type="nucleotide sequence ID" value="NZ_JAQAGZ010000005.1"/>
</dbReference>
<dbReference type="Pfam" id="PF04446">
    <property type="entry name" value="Thg1"/>
    <property type="match status" value="1"/>
</dbReference>
<dbReference type="PANTHER" id="PTHR12729">
    <property type="entry name" value="TRNA(HIS) GUANYLYLTRANSFERASE-RELATED"/>
    <property type="match status" value="1"/>
</dbReference>
<gene>
    <name evidence="2" type="ORF">O9H85_09535</name>
</gene>
<sequence>MKKDDFGNRMKEYENAYRHRLPRRLPVVLRIDGCHFHSFTRGMGKPFDEPLTLALWDTCKYLAGQIMGCKLVYHQSDEISLLLTNDDQWTTQSWYDNNLQKMVSVSASMATAKFNEAIKKYYPDKELATFDSRAWVLPQGEVTNYFIWRQQDAIRNSMSMTAQAHFPHQELHGLDGKRLLDKLLADKGIDWNELPVWQKRGVCITKQSYFKGEARRSKWDVDPDTPVFSQDRDYIDQYVYSDRDE</sequence>
<evidence type="ECO:0000313" key="2">
    <source>
        <dbReference type="EMBL" id="MCZ8512651.1"/>
    </source>
</evidence>
<dbReference type="InterPro" id="IPR024956">
    <property type="entry name" value="tRNAHis_GuaTrfase_cat"/>
</dbReference>
<proteinExistence type="predicted"/>
<evidence type="ECO:0000259" key="1">
    <source>
        <dbReference type="Pfam" id="PF04446"/>
    </source>
</evidence>
<protein>
    <submittedName>
        <fullName evidence="2">tRNA(His) guanylyltransferase Thg1 family protein</fullName>
    </submittedName>
</protein>
<comment type="caution">
    <text evidence="2">The sequence shown here is derived from an EMBL/GenBank/DDBJ whole genome shotgun (WGS) entry which is preliminary data.</text>
</comment>
<dbReference type="Gene3D" id="3.30.70.3000">
    <property type="match status" value="1"/>
</dbReference>
<feature type="domain" description="tRNAHis guanylyltransferase catalytic" evidence="1">
    <location>
        <begin position="8"/>
        <end position="138"/>
    </location>
</feature>
<evidence type="ECO:0000313" key="3">
    <source>
        <dbReference type="Proteomes" id="UP001527882"/>
    </source>
</evidence>
<keyword evidence="2" id="KW-0808">Transferase</keyword>
<dbReference type="PANTHER" id="PTHR12729:SF1">
    <property type="entry name" value="TRNAHIS GUANYLYLTRANSFERASE CATALYTIC DOMAIN-CONTAINING PROTEIN"/>
    <property type="match status" value="1"/>
</dbReference>
<keyword evidence="3" id="KW-1185">Reference proteome</keyword>
<organism evidence="2 3">
    <name type="scientific">Paenibacillus gyeongsangnamensis</name>
    <dbReference type="NCBI Taxonomy" id="3388067"/>
    <lineage>
        <taxon>Bacteria</taxon>
        <taxon>Bacillati</taxon>
        <taxon>Bacillota</taxon>
        <taxon>Bacilli</taxon>
        <taxon>Bacillales</taxon>
        <taxon>Paenibacillaceae</taxon>
        <taxon>Paenibacillus</taxon>
    </lineage>
</organism>
<dbReference type="InterPro" id="IPR007537">
    <property type="entry name" value="tRNAHis_GuaTrfase_Thg1"/>
</dbReference>
<reference evidence="2 3" key="1">
    <citation type="submission" date="2022-12" db="EMBL/GenBank/DDBJ databases">
        <title>Draft genome sequence of Paenibacillus sp. dW9.</title>
        <authorList>
            <person name="Choi E.-W."/>
            <person name="Kim D.-U."/>
        </authorList>
    </citation>
    <scope>NUCLEOTIDE SEQUENCE [LARGE SCALE GENOMIC DNA]</scope>
    <source>
        <strain evidence="3">dW9</strain>
    </source>
</reference>
<dbReference type="GO" id="GO:0016779">
    <property type="term" value="F:nucleotidyltransferase activity"/>
    <property type="evidence" value="ECO:0007669"/>
    <property type="project" value="UniProtKB-KW"/>
</dbReference>
<name>A0ABT4Q705_9BACL</name>
<dbReference type="Proteomes" id="UP001527882">
    <property type="component" value="Unassembled WGS sequence"/>
</dbReference>
<keyword evidence="2" id="KW-0548">Nucleotidyltransferase</keyword>
<accession>A0ABT4Q705</accession>
<dbReference type="InterPro" id="IPR038469">
    <property type="entry name" value="tRNAHis_GuaTrfase_Thg1_sf"/>
</dbReference>